<dbReference type="OMA" id="DERAHIP"/>
<evidence type="ECO:0000256" key="1">
    <source>
        <dbReference type="ARBA" id="ARBA00004604"/>
    </source>
</evidence>
<dbReference type="HOGENOM" id="CLU_003502_1_0_1"/>
<comment type="similarity">
    <text evidence="2 5">Belongs to the NRAP family.</text>
</comment>
<protein>
    <recommendedName>
        <fullName evidence="5">U3 small nucleolar RNA-associated protein 22</fullName>
    </recommendedName>
</protein>
<dbReference type="InterPro" id="IPR035371">
    <property type="entry name" value="Nrap_D6"/>
</dbReference>
<dbReference type="OrthoDB" id="10251401at2759"/>
<dbReference type="Gene3D" id="3.30.70.3020">
    <property type="match status" value="1"/>
</dbReference>
<dbReference type="GO" id="GO:0034456">
    <property type="term" value="C:UTP-C complex"/>
    <property type="evidence" value="ECO:0007669"/>
    <property type="project" value="EnsemblFungi"/>
</dbReference>
<evidence type="ECO:0000259" key="8">
    <source>
        <dbReference type="Pfam" id="PF17403"/>
    </source>
</evidence>
<evidence type="ECO:0000259" key="7">
    <source>
        <dbReference type="Pfam" id="PF03813"/>
    </source>
</evidence>
<accession>A5DT88</accession>
<feature type="compositionally biased region" description="Low complexity" evidence="6">
    <location>
        <begin position="56"/>
        <end position="70"/>
    </location>
</feature>
<organism evidence="13 14">
    <name type="scientific">Lodderomyces elongisporus (strain ATCC 11503 / CBS 2605 / JCM 1781 / NBRC 1676 / NRRL YB-4239)</name>
    <name type="common">Yeast</name>
    <name type="synonym">Saccharomyces elongisporus</name>
    <dbReference type="NCBI Taxonomy" id="379508"/>
    <lineage>
        <taxon>Eukaryota</taxon>
        <taxon>Fungi</taxon>
        <taxon>Dikarya</taxon>
        <taxon>Ascomycota</taxon>
        <taxon>Saccharomycotina</taxon>
        <taxon>Pichiomycetes</taxon>
        <taxon>Debaryomycetaceae</taxon>
        <taxon>Candida/Lodderomyces clade</taxon>
        <taxon>Lodderomyces</taxon>
    </lineage>
</organism>
<feature type="domain" description="Nrap protein" evidence="9">
    <location>
        <begin position="542"/>
        <end position="695"/>
    </location>
</feature>
<dbReference type="STRING" id="379508.A5DT88"/>
<proteinExistence type="inferred from homology"/>
<dbReference type="FunCoup" id="A5DT88">
    <property type="interactions" value="997"/>
</dbReference>
<evidence type="ECO:0000313" key="14">
    <source>
        <dbReference type="Proteomes" id="UP000001996"/>
    </source>
</evidence>
<keyword evidence="5" id="KW-0690">Ribosome biogenesis</keyword>
<dbReference type="InParanoid" id="A5DT88"/>
<keyword evidence="3 5" id="KW-0694">RNA-binding</keyword>
<dbReference type="Pfam" id="PF17404">
    <property type="entry name" value="Nrap_D3"/>
    <property type="match status" value="1"/>
</dbReference>
<dbReference type="InterPro" id="IPR035370">
    <property type="entry name" value="Nrap_D5"/>
</dbReference>
<evidence type="ECO:0000259" key="11">
    <source>
        <dbReference type="Pfam" id="PF17406"/>
    </source>
</evidence>
<evidence type="ECO:0000256" key="5">
    <source>
        <dbReference type="RuleBase" id="RU364032"/>
    </source>
</evidence>
<evidence type="ECO:0000256" key="3">
    <source>
        <dbReference type="ARBA" id="ARBA00022884"/>
    </source>
</evidence>
<dbReference type="GO" id="GO:0060962">
    <property type="term" value="P:regulation of ribosomal protein gene transcription by RNA polymerase II"/>
    <property type="evidence" value="ECO:0007669"/>
    <property type="project" value="EnsemblFungi"/>
</dbReference>
<dbReference type="InterPro" id="IPR035082">
    <property type="entry name" value="Nrap_D1"/>
</dbReference>
<feature type="domain" description="Nrap protein" evidence="7">
    <location>
        <begin position="234"/>
        <end position="380"/>
    </location>
</feature>
<dbReference type="GeneID" id="5235971"/>
<dbReference type="InterPro" id="IPR005554">
    <property type="entry name" value="NOL6/Upt22"/>
</dbReference>
<dbReference type="Pfam" id="PF03813">
    <property type="entry name" value="Nrap"/>
    <property type="match status" value="1"/>
</dbReference>
<dbReference type="Pfam" id="PF17407">
    <property type="entry name" value="Nrap_D6"/>
    <property type="match status" value="1"/>
</dbReference>
<evidence type="ECO:0000259" key="10">
    <source>
        <dbReference type="Pfam" id="PF17405"/>
    </source>
</evidence>
<dbReference type="GO" id="GO:0032545">
    <property type="term" value="C:CURI complex"/>
    <property type="evidence" value="ECO:0007669"/>
    <property type="project" value="EnsemblFungi"/>
</dbReference>
<keyword evidence="5" id="KW-0698">rRNA processing</keyword>
<evidence type="ECO:0000259" key="12">
    <source>
        <dbReference type="Pfam" id="PF17407"/>
    </source>
</evidence>
<keyword evidence="5" id="KW-0687">Ribonucleoprotein</keyword>
<keyword evidence="4 5" id="KW-0539">Nucleus</keyword>
<evidence type="ECO:0000256" key="4">
    <source>
        <dbReference type="ARBA" id="ARBA00023242"/>
    </source>
</evidence>
<sequence>MGKRTLENSKESIGLKQRDGAVQEEDEFTAFSDREEDMNGAKTNGHHVGDSHRKNNNNNNHNHNNNNNNNEMEDEDEDGDGDDDDDDNADGDDDEEEDDQAQEKSLQPPTKKQKKQLTAQDIQMARETAELFKSNIFKLQIDELLKEVKVKSHHEEKMEKVLHRLHDLIKQIPSTENLTLQQAEHLFNSKKIAIPFPDPKPTNVKYQFLYKTPDEVSLVGSYGLKTGINQGSSIEMAVTMPKEMFQPKDYLNYRALYKRAFYLAYLADHLMSLTKKNNLPVKISYHYLNDDVLNPVLRIESIKTENPKDLIFFKTKYTINLIAAFPFGVFDHKKLLPDKNCIRVQTDLLELPATPIYNASIITQSSYDYYLKYLYAMKKSTEAFKDACILGRLWLQQRGFNSSFNDGGFGHFEFAILLSALLSGGGVNGNKVLMSGFSSYQLFKGAIQYLATTNLRKGYLSFSSQIGRGGGGENVPAKYKPEGFGVPTIFDKNTKLNVLWKMTSASYDALQNTAVQTMSLLTDIVRDRFDPILLQKSTFEPLRYDIVLTVNIPEDVHDQFGATEKIKFISFDNFVIYKLYTILENALGNRVSYINIKNEKPTTTYSIAKRKPTYLSDTFVIGLQVNPDEVDKLVTKGPNNNEKEEGARFRLFWGQKASLRRFKDSSIHHCVVWSITTKNPIIVSIIEYALDLHLSSEISQLIGTNVGDFEQRLPVPLLPTASNQVTNSLVSYNALRTAFDSLSKNLSNLDLPLRVKSILPASLSLRYSSVLQPVPFAVSNPDFWNDCIVQFEISSRWPDEISAVEKVKSALLLQLREKLQNTGYNSFVSQDQSVPFNQDTTALNILTPEGYGFRLKVLTERDETLYLRAVSNAEKQKALIQEVYLSFVRAYQGAVKHNRTISQLAQHFQYFSPTVRLFKLWLDSQLLLTHFNEELVELLVLKSFVDPAPYSIPNSVENGFLQTLYFLANWNWKEAPLILDLVKSTAEDDSKLSDKLTIQAYRVIEENFNKIRKNDPSGIKTQLFVGTKDDPSGILWSSNLTLPIATRLTGLSRVALNLLKTQGISKNNLDLLFTPALQDYDFTIQAKPQNLTTSSGVLPPNTFKNLIQPLTSYPSSLESKYDPIQLYVKDLNDKFGNCIIFSVKKFTGLCPKNENVIGGLFVPSTLGRKKFRVNSGLNVAPVEDEKSADEVELNKEAVFDQIKILGGDLVAAFNTRK</sequence>
<dbReference type="PANTHER" id="PTHR17972">
    <property type="entry name" value="NUCLEOLAR RNA-ASSOCIATED PROTEIN"/>
    <property type="match status" value="1"/>
</dbReference>
<dbReference type="PANTHER" id="PTHR17972:SF0">
    <property type="entry name" value="NUCLEOLAR PROTEIN 6"/>
    <property type="match status" value="1"/>
</dbReference>
<evidence type="ECO:0000259" key="9">
    <source>
        <dbReference type="Pfam" id="PF17404"/>
    </source>
</evidence>
<feature type="domain" description="Nrap protein" evidence="11">
    <location>
        <begin position="908"/>
        <end position="1075"/>
    </location>
</feature>
<dbReference type="Proteomes" id="UP000001996">
    <property type="component" value="Unassembled WGS sequence"/>
</dbReference>
<reference evidence="13 14" key="1">
    <citation type="journal article" date="2009" name="Nature">
        <title>Evolution of pathogenicity and sexual reproduction in eight Candida genomes.</title>
        <authorList>
            <person name="Butler G."/>
            <person name="Rasmussen M.D."/>
            <person name="Lin M.F."/>
            <person name="Santos M.A."/>
            <person name="Sakthikumar S."/>
            <person name="Munro C.A."/>
            <person name="Rheinbay E."/>
            <person name="Grabherr M."/>
            <person name="Forche A."/>
            <person name="Reedy J.L."/>
            <person name="Agrafioti I."/>
            <person name="Arnaud M.B."/>
            <person name="Bates S."/>
            <person name="Brown A.J."/>
            <person name="Brunke S."/>
            <person name="Costanzo M.C."/>
            <person name="Fitzpatrick D.A."/>
            <person name="de Groot P.W."/>
            <person name="Harris D."/>
            <person name="Hoyer L.L."/>
            <person name="Hube B."/>
            <person name="Klis F.M."/>
            <person name="Kodira C."/>
            <person name="Lennard N."/>
            <person name="Logue M.E."/>
            <person name="Martin R."/>
            <person name="Neiman A.M."/>
            <person name="Nikolaou E."/>
            <person name="Quail M.A."/>
            <person name="Quinn J."/>
            <person name="Santos M.C."/>
            <person name="Schmitzberger F.F."/>
            <person name="Sherlock G."/>
            <person name="Shah P."/>
            <person name="Silverstein K.A."/>
            <person name="Skrzypek M.S."/>
            <person name="Soll D."/>
            <person name="Staggs R."/>
            <person name="Stansfield I."/>
            <person name="Stumpf M.P."/>
            <person name="Sudbery P.E."/>
            <person name="Srikantha T."/>
            <person name="Zeng Q."/>
            <person name="Berman J."/>
            <person name="Berriman M."/>
            <person name="Heitman J."/>
            <person name="Gow N.A."/>
            <person name="Lorenz M.C."/>
            <person name="Birren B.W."/>
            <person name="Kellis M."/>
            <person name="Cuomo C.A."/>
        </authorList>
    </citation>
    <scope>NUCLEOTIDE SEQUENCE [LARGE SCALE GENOMIC DNA]</scope>
    <source>
        <strain evidence="14">ATCC 11503 / BCRC 21390 / CBS 2605 / JCM 1781 / NBRC 1676 / NRRL YB-4239</strain>
    </source>
</reference>
<gene>
    <name evidence="13" type="ORF">LELG_00574</name>
</gene>
<feature type="compositionally biased region" description="Acidic residues" evidence="6">
    <location>
        <begin position="71"/>
        <end position="100"/>
    </location>
</feature>
<dbReference type="Gene3D" id="3.30.70.3030">
    <property type="match status" value="1"/>
</dbReference>
<evidence type="ECO:0000256" key="6">
    <source>
        <dbReference type="SAM" id="MobiDB-lite"/>
    </source>
</evidence>
<keyword evidence="14" id="KW-1185">Reference proteome</keyword>
<evidence type="ECO:0000313" key="13">
    <source>
        <dbReference type="EMBL" id="EDK42396.1"/>
    </source>
</evidence>
<dbReference type="AlphaFoldDB" id="A5DT88"/>
<evidence type="ECO:0000256" key="2">
    <source>
        <dbReference type="ARBA" id="ARBA00006674"/>
    </source>
</evidence>
<feature type="compositionally biased region" description="Low complexity" evidence="6">
    <location>
        <begin position="106"/>
        <end position="119"/>
    </location>
</feature>
<dbReference type="EMBL" id="CH981524">
    <property type="protein sequence ID" value="EDK42396.1"/>
    <property type="molecule type" value="Genomic_DNA"/>
</dbReference>
<dbReference type="GO" id="GO:0003723">
    <property type="term" value="F:RNA binding"/>
    <property type="evidence" value="ECO:0007669"/>
    <property type="project" value="UniProtKB-KW"/>
</dbReference>
<dbReference type="Pfam" id="PF17403">
    <property type="entry name" value="Nrap_D2"/>
    <property type="match status" value="1"/>
</dbReference>
<dbReference type="Gene3D" id="1.10.1410.10">
    <property type="match status" value="2"/>
</dbReference>
<dbReference type="GO" id="GO:0042790">
    <property type="term" value="P:nucleolar large rRNA transcription by RNA polymerase I"/>
    <property type="evidence" value="ECO:0007669"/>
    <property type="project" value="EnsemblFungi"/>
</dbReference>
<name>A5DT88_LODEL</name>
<dbReference type="InterPro" id="IPR035369">
    <property type="entry name" value="Nrap_D4"/>
</dbReference>
<dbReference type="InterPro" id="IPR035368">
    <property type="entry name" value="Nrap_D3"/>
</dbReference>
<feature type="domain" description="Nrap protein" evidence="10">
    <location>
        <begin position="714"/>
        <end position="906"/>
    </location>
</feature>
<feature type="region of interest" description="Disordered" evidence="6">
    <location>
        <begin position="1"/>
        <end position="119"/>
    </location>
</feature>
<dbReference type="VEuPathDB" id="FungiDB:LELG_00574"/>
<dbReference type="KEGG" id="lel:PVL30_000558"/>
<feature type="compositionally biased region" description="Acidic residues" evidence="6">
    <location>
        <begin position="22"/>
        <end position="38"/>
    </location>
</feature>
<dbReference type="GO" id="GO:0006364">
    <property type="term" value="P:rRNA processing"/>
    <property type="evidence" value="ECO:0007669"/>
    <property type="project" value="UniProtKB-KW"/>
</dbReference>
<feature type="domain" description="Nrap protein" evidence="12">
    <location>
        <begin position="1077"/>
        <end position="1211"/>
    </location>
</feature>
<dbReference type="Pfam" id="PF17406">
    <property type="entry name" value="Nrap_D5"/>
    <property type="match status" value="1"/>
</dbReference>
<dbReference type="eggNOG" id="KOG2054">
    <property type="taxonomic scope" value="Eukaryota"/>
</dbReference>
<dbReference type="InterPro" id="IPR035367">
    <property type="entry name" value="Nrap_D2"/>
</dbReference>
<dbReference type="Pfam" id="PF17405">
    <property type="entry name" value="Nrap_D4"/>
    <property type="match status" value="1"/>
</dbReference>
<dbReference type="GO" id="GO:0006409">
    <property type="term" value="P:tRNA export from nucleus"/>
    <property type="evidence" value="ECO:0007669"/>
    <property type="project" value="EnsemblFungi"/>
</dbReference>
<comment type="subcellular location">
    <subcellularLocation>
        <location evidence="1 5">Nucleus</location>
        <location evidence="1 5">Nucleolus</location>
    </subcellularLocation>
</comment>
<feature type="compositionally biased region" description="Basic and acidic residues" evidence="6">
    <location>
        <begin position="1"/>
        <end position="10"/>
    </location>
</feature>
<dbReference type="GO" id="GO:0032040">
    <property type="term" value="C:small-subunit processome"/>
    <property type="evidence" value="ECO:0007669"/>
    <property type="project" value="EnsemblFungi"/>
</dbReference>
<feature type="domain" description="Nrap protein" evidence="8">
    <location>
        <begin position="383"/>
        <end position="536"/>
    </location>
</feature>